<name>A0ACB9B0R2_ARCLA</name>
<evidence type="ECO:0000313" key="2">
    <source>
        <dbReference type="Proteomes" id="UP001055879"/>
    </source>
</evidence>
<dbReference type="Proteomes" id="UP001055879">
    <property type="component" value="Linkage Group LG07"/>
</dbReference>
<gene>
    <name evidence="1" type="ORF">L6452_22931</name>
</gene>
<accession>A0ACB9B0R2</accession>
<dbReference type="EMBL" id="CM042053">
    <property type="protein sequence ID" value="KAI3715939.1"/>
    <property type="molecule type" value="Genomic_DNA"/>
</dbReference>
<organism evidence="1 2">
    <name type="scientific">Arctium lappa</name>
    <name type="common">Greater burdock</name>
    <name type="synonym">Lappa major</name>
    <dbReference type="NCBI Taxonomy" id="4217"/>
    <lineage>
        <taxon>Eukaryota</taxon>
        <taxon>Viridiplantae</taxon>
        <taxon>Streptophyta</taxon>
        <taxon>Embryophyta</taxon>
        <taxon>Tracheophyta</taxon>
        <taxon>Spermatophyta</taxon>
        <taxon>Magnoliopsida</taxon>
        <taxon>eudicotyledons</taxon>
        <taxon>Gunneridae</taxon>
        <taxon>Pentapetalae</taxon>
        <taxon>asterids</taxon>
        <taxon>campanulids</taxon>
        <taxon>Asterales</taxon>
        <taxon>Asteraceae</taxon>
        <taxon>Carduoideae</taxon>
        <taxon>Cardueae</taxon>
        <taxon>Arctiinae</taxon>
        <taxon>Arctium</taxon>
    </lineage>
</organism>
<evidence type="ECO:0000313" key="1">
    <source>
        <dbReference type="EMBL" id="KAI3715939.1"/>
    </source>
</evidence>
<reference evidence="1 2" key="2">
    <citation type="journal article" date="2022" name="Mol. Ecol. Resour.">
        <title>The genomes of chicory, endive, great burdock and yacon provide insights into Asteraceae paleo-polyploidization history and plant inulin production.</title>
        <authorList>
            <person name="Fan W."/>
            <person name="Wang S."/>
            <person name="Wang H."/>
            <person name="Wang A."/>
            <person name="Jiang F."/>
            <person name="Liu H."/>
            <person name="Zhao H."/>
            <person name="Xu D."/>
            <person name="Zhang Y."/>
        </authorList>
    </citation>
    <scope>NUCLEOTIDE SEQUENCE [LARGE SCALE GENOMIC DNA]</scope>
    <source>
        <strain evidence="2">cv. Niubang</strain>
    </source>
</reference>
<comment type="caution">
    <text evidence="1">The sequence shown here is derived from an EMBL/GenBank/DDBJ whole genome shotgun (WGS) entry which is preliminary data.</text>
</comment>
<sequence length="119" mass="14023">MVINSETHQKHGYCKKQVHHGYCQKHIQEGKKQWEIAHGYYHHGFNHGKYHGEIDHGEEDATEIDEIWEKSYLYGEEDAIEIDEMSSASMEKNDGDDEFWLLSPWFSTMGNQIDHVNRT</sequence>
<reference evidence="2" key="1">
    <citation type="journal article" date="2022" name="Mol. Ecol. Resour.">
        <title>The genomes of chicory, endive, great burdock and yacon provide insights into Asteraceae palaeo-polyploidization history and plant inulin production.</title>
        <authorList>
            <person name="Fan W."/>
            <person name="Wang S."/>
            <person name="Wang H."/>
            <person name="Wang A."/>
            <person name="Jiang F."/>
            <person name="Liu H."/>
            <person name="Zhao H."/>
            <person name="Xu D."/>
            <person name="Zhang Y."/>
        </authorList>
    </citation>
    <scope>NUCLEOTIDE SEQUENCE [LARGE SCALE GENOMIC DNA]</scope>
    <source>
        <strain evidence="2">cv. Niubang</strain>
    </source>
</reference>
<protein>
    <submittedName>
        <fullName evidence="1">Uncharacterized protein</fullName>
    </submittedName>
</protein>
<proteinExistence type="predicted"/>
<keyword evidence="2" id="KW-1185">Reference proteome</keyword>